<dbReference type="InterPro" id="IPR040372">
    <property type="entry name" value="YaeB-like"/>
</dbReference>
<proteinExistence type="inferred from homology"/>
<dbReference type="EMBL" id="JN585763">
    <property type="protein sequence ID" value="AFM92585.1"/>
    <property type="molecule type" value="Genomic_DNA"/>
</dbReference>
<comment type="similarity">
    <text evidence="2">Belongs to the tRNA methyltransferase O family.</text>
</comment>
<sequence length="160" mass="17969">MSIEYHPIGVVHSPFKDAEGTPIQPSRAQNVEGTVEVFAEYIDGLKDLEGFSHIILLGHLHQSKGYRLQVVPFLDTEHRGVFATRAPLRPNPIGLSIVKLCSIEKNRLQIEGIDFLDGTPILDIKPYVSEFDARAEARFGWLDLVRKQTQVADDRFKSSS</sequence>
<feature type="domain" description="TsaA-like" evidence="3">
    <location>
        <begin position="5"/>
        <end position="136"/>
    </location>
</feature>
<evidence type="ECO:0000313" key="4">
    <source>
        <dbReference type="EMBL" id="AFM92585.1"/>
    </source>
</evidence>
<dbReference type="PANTHER" id="PTHR12818:SF0">
    <property type="entry name" value="TRNA (ADENINE(37)-N6)-METHYLTRANSFERASE"/>
    <property type="match status" value="1"/>
</dbReference>
<reference evidence="4" key="1">
    <citation type="journal article" date="2012" name="ISME J.">
        <title>Dinitrogen fixation in a unicellular chlorophyll d-containing cyanobacterium.</title>
        <authorList>
            <person name="Pfreundt U."/>
            <person name="Stal L.J."/>
            <person name="Voss B."/>
            <person name="Hess W.R."/>
        </authorList>
    </citation>
    <scope>NUCLEOTIDE SEQUENCE</scope>
    <source>
        <strain evidence="4">HICR111A</strain>
    </source>
</reference>
<organism evidence="4">
    <name type="scientific">Acaryochloris sp. HICR111A</name>
    <dbReference type="NCBI Taxonomy" id="576912"/>
    <lineage>
        <taxon>Bacteria</taxon>
        <taxon>Bacillati</taxon>
        <taxon>Cyanobacteriota</taxon>
        <taxon>Cyanophyceae</taxon>
        <taxon>Acaryochloridales</taxon>
        <taxon>Acaryochloridaceae</taxon>
        <taxon>Acaryochloris</taxon>
    </lineage>
</organism>
<dbReference type="PROSITE" id="PS51668">
    <property type="entry name" value="TSAA_2"/>
    <property type="match status" value="1"/>
</dbReference>
<dbReference type="InterPro" id="IPR023370">
    <property type="entry name" value="TrmO-like_N"/>
</dbReference>
<evidence type="ECO:0000256" key="1">
    <source>
        <dbReference type="ARBA" id="ARBA00022691"/>
    </source>
</evidence>
<keyword evidence="1" id="KW-0949">S-adenosyl-L-methionine</keyword>
<name>I6UE64_9CYAN</name>
<dbReference type="InterPro" id="IPR036413">
    <property type="entry name" value="YaeB-like_sf"/>
</dbReference>
<dbReference type="AlphaFoldDB" id="I6UE64"/>
<dbReference type="InterPro" id="IPR036414">
    <property type="entry name" value="YaeB_N_sf"/>
</dbReference>
<protein>
    <recommendedName>
        <fullName evidence="3">TsaA-like domain-containing protein</fullName>
    </recommendedName>
</protein>
<dbReference type="SUPFAM" id="SSF118196">
    <property type="entry name" value="YaeB-like"/>
    <property type="match status" value="1"/>
</dbReference>
<dbReference type="Pfam" id="PF01980">
    <property type="entry name" value="TrmO_N"/>
    <property type="match status" value="1"/>
</dbReference>
<evidence type="ECO:0000256" key="2">
    <source>
        <dbReference type="ARBA" id="ARBA00033753"/>
    </source>
</evidence>
<evidence type="ECO:0000259" key="3">
    <source>
        <dbReference type="PROSITE" id="PS51668"/>
    </source>
</evidence>
<dbReference type="NCBIfam" id="TIGR00104">
    <property type="entry name" value="tRNA_TsaA"/>
    <property type="match status" value="1"/>
</dbReference>
<dbReference type="CDD" id="cd09281">
    <property type="entry name" value="UPF0066"/>
    <property type="match status" value="1"/>
</dbReference>
<accession>I6UE64</accession>
<dbReference type="PROSITE" id="PS01318">
    <property type="entry name" value="TSAA_1"/>
    <property type="match status" value="1"/>
</dbReference>
<dbReference type="Gene3D" id="2.40.30.70">
    <property type="entry name" value="YaeB-like"/>
    <property type="match status" value="1"/>
</dbReference>
<dbReference type="InterPro" id="IPR023368">
    <property type="entry name" value="UPF0066_cons_site"/>
</dbReference>
<dbReference type="PANTHER" id="PTHR12818">
    <property type="entry name" value="TRNA (ADENINE(37)-N6)-METHYLTRANSFERASE"/>
    <property type="match status" value="1"/>
</dbReference>